<evidence type="ECO:0000259" key="8">
    <source>
        <dbReference type="PROSITE" id="PS52029"/>
    </source>
</evidence>
<feature type="active site" description="Nucleophile" evidence="7">
    <location>
        <position position="165"/>
    </location>
</feature>
<dbReference type="GO" id="GO:0071972">
    <property type="term" value="F:peptidoglycan L,D-transpeptidase activity"/>
    <property type="evidence" value="ECO:0007669"/>
    <property type="project" value="TreeGrafter"/>
</dbReference>
<reference evidence="9" key="1">
    <citation type="submission" date="2021-01" db="EMBL/GenBank/DDBJ databases">
        <title>Modified the classification status of verrucomicrobia.</title>
        <authorList>
            <person name="Feng X."/>
        </authorList>
    </citation>
    <scope>NUCLEOTIDE SEQUENCE</scope>
    <source>
        <strain evidence="9">KCTC 22041</strain>
    </source>
</reference>
<dbReference type="SUPFAM" id="SSF141523">
    <property type="entry name" value="L,D-transpeptidase catalytic domain-like"/>
    <property type="match status" value="1"/>
</dbReference>
<dbReference type="RefSeq" id="WP_200271172.1">
    <property type="nucleotide sequence ID" value="NZ_JAENIJ010000019.1"/>
</dbReference>
<dbReference type="GO" id="GO:0071555">
    <property type="term" value="P:cell wall organization"/>
    <property type="evidence" value="ECO:0007669"/>
    <property type="project" value="UniProtKB-UniRule"/>
</dbReference>
<evidence type="ECO:0000256" key="1">
    <source>
        <dbReference type="ARBA" id="ARBA00004752"/>
    </source>
</evidence>
<evidence type="ECO:0000256" key="3">
    <source>
        <dbReference type="ARBA" id="ARBA00022679"/>
    </source>
</evidence>
<evidence type="ECO:0000256" key="5">
    <source>
        <dbReference type="ARBA" id="ARBA00022984"/>
    </source>
</evidence>
<evidence type="ECO:0000313" key="9">
    <source>
        <dbReference type="EMBL" id="MBK1883244.1"/>
    </source>
</evidence>
<feature type="active site" description="Proton donor/acceptor" evidence="7">
    <location>
        <position position="150"/>
    </location>
</feature>
<protein>
    <submittedName>
        <fullName evidence="9">L,D-transpeptidase family protein</fullName>
    </submittedName>
</protein>
<keyword evidence="5 7" id="KW-0573">Peptidoglycan synthesis</keyword>
<keyword evidence="3" id="KW-0808">Transferase</keyword>
<keyword evidence="6 7" id="KW-0961">Cell wall biogenesis/degradation</keyword>
<comment type="pathway">
    <text evidence="1 7">Cell wall biogenesis; peptidoglycan biosynthesis.</text>
</comment>
<evidence type="ECO:0000256" key="7">
    <source>
        <dbReference type="PROSITE-ProRule" id="PRU01373"/>
    </source>
</evidence>
<dbReference type="Gene3D" id="2.40.440.10">
    <property type="entry name" value="L,D-transpeptidase catalytic domain-like"/>
    <property type="match status" value="1"/>
</dbReference>
<accession>A0A934S8L4</accession>
<gene>
    <name evidence="9" type="ORF">JIN85_12530</name>
</gene>
<dbReference type="Proteomes" id="UP000603141">
    <property type="component" value="Unassembled WGS sequence"/>
</dbReference>
<comment type="caution">
    <text evidence="9">The sequence shown here is derived from an EMBL/GenBank/DDBJ whole genome shotgun (WGS) entry which is preliminary data.</text>
</comment>
<name>A0A934S8L4_9BACT</name>
<evidence type="ECO:0000256" key="6">
    <source>
        <dbReference type="ARBA" id="ARBA00023316"/>
    </source>
</evidence>
<dbReference type="GO" id="GO:0008360">
    <property type="term" value="P:regulation of cell shape"/>
    <property type="evidence" value="ECO:0007669"/>
    <property type="project" value="UniProtKB-UniRule"/>
</dbReference>
<dbReference type="CDD" id="cd16913">
    <property type="entry name" value="YkuD_like"/>
    <property type="match status" value="1"/>
</dbReference>
<dbReference type="Pfam" id="PF03734">
    <property type="entry name" value="YkuD"/>
    <property type="match status" value="1"/>
</dbReference>
<dbReference type="InterPro" id="IPR005490">
    <property type="entry name" value="LD_TPept_cat_dom"/>
</dbReference>
<evidence type="ECO:0000256" key="2">
    <source>
        <dbReference type="ARBA" id="ARBA00005992"/>
    </source>
</evidence>
<dbReference type="InterPro" id="IPR038063">
    <property type="entry name" value="Transpep_catalytic_dom"/>
</dbReference>
<evidence type="ECO:0000256" key="4">
    <source>
        <dbReference type="ARBA" id="ARBA00022960"/>
    </source>
</evidence>
<keyword evidence="10" id="KW-1185">Reference proteome</keyword>
<dbReference type="PROSITE" id="PS52029">
    <property type="entry name" value="LD_TPASE"/>
    <property type="match status" value="1"/>
</dbReference>
<dbReference type="PANTHER" id="PTHR30582:SF2">
    <property type="entry name" value="L,D-TRANSPEPTIDASE YCIB-RELATED"/>
    <property type="match status" value="1"/>
</dbReference>
<dbReference type="GO" id="GO:0016740">
    <property type="term" value="F:transferase activity"/>
    <property type="evidence" value="ECO:0007669"/>
    <property type="project" value="UniProtKB-KW"/>
</dbReference>
<feature type="domain" description="L,D-TPase catalytic" evidence="8">
    <location>
        <begin position="51"/>
        <end position="189"/>
    </location>
</feature>
<dbReference type="GO" id="GO:0005576">
    <property type="term" value="C:extracellular region"/>
    <property type="evidence" value="ECO:0007669"/>
    <property type="project" value="TreeGrafter"/>
</dbReference>
<sequence length="190" mass="20354">MIPTISIIARIAGLAASVVLVSCGPLGSPSNPPRAQQVMYEWHDDGGPGEVSVDISLSEQIARFNRGGQEIGWTYVTTGKEGHATTPGSYQITEKIVDKHSNRYGWMENAAGEVIDGDARYDDPVPAGARYVPAPMPYWMRLTNYGVGMHGGIIPKPGQPSSHGCIRLPHDFVPKAFDAVKVGTPVKISA</sequence>
<dbReference type="InterPro" id="IPR050979">
    <property type="entry name" value="LD-transpeptidase"/>
</dbReference>
<keyword evidence="4 7" id="KW-0133">Cell shape</keyword>
<organism evidence="9 10">
    <name type="scientific">Luteolibacter pohnpeiensis</name>
    <dbReference type="NCBI Taxonomy" id="454153"/>
    <lineage>
        <taxon>Bacteria</taxon>
        <taxon>Pseudomonadati</taxon>
        <taxon>Verrucomicrobiota</taxon>
        <taxon>Verrucomicrobiia</taxon>
        <taxon>Verrucomicrobiales</taxon>
        <taxon>Verrucomicrobiaceae</taxon>
        <taxon>Luteolibacter</taxon>
    </lineage>
</organism>
<dbReference type="GO" id="GO:0018104">
    <property type="term" value="P:peptidoglycan-protein cross-linking"/>
    <property type="evidence" value="ECO:0007669"/>
    <property type="project" value="TreeGrafter"/>
</dbReference>
<evidence type="ECO:0000313" key="10">
    <source>
        <dbReference type="Proteomes" id="UP000603141"/>
    </source>
</evidence>
<proteinExistence type="inferred from homology"/>
<dbReference type="PANTHER" id="PTHR30582">
    <property type="entry name" value="L,D-TRANSPEPTIDASE"/>
    <property type="match status" value="1"/>
</dbReference>
<dbReference type="EMBL" id="JAENIJ010000019">
    <property type="protein sequence ID" value="MBK1883244.1"/>
    <property type="molecule type" value="Genomic_DNA"/>
</dbReference>
<dbReference type="AlphaFoldDB" id="A0A934S8L4"/>
<comment type="similarity">
    <text evidence="2">Belongs to the YkuD family.</text>
</comment>